<evidence type="ECO:0000313" key="14">
    <source>
        <dbReference type="Proteomes" id="UP000054097"/>
    </source>
</evidence>
<keyword evidence="7 11" id="KW-0732">Signal</keyword>
<protein>
    <recommendedName>
        <fullName evidence="4">pectate lyase</fullName>
        <ecNumber evidence="4">4.2.2.2</ecNumber>
    </recommendedName>
</protein>
<evidence type="ECO:0000259" key="12">
    <source>
        <dbReference type="PROSITE" id="PS51164"/>
    </source>
</evidence>
<dbReference type="Pfam" id="PF00734">
    <property type="entry name" value="CBM_1"/>
    <property type="match status" value="1"/>
</dbReference>
<dbReference type="InterPro" id="IPR002022">
    <property type="entry name" value="Pec_lyase"/>
</dbReference>
<dbReference type="AlphaFoldDB" id="A0A0C3AY98"/>
<dbReference type="PROSITE" id="PS00562">
    <property type="entry name" value="CBM1_1"/>
    <property type="match status" value="1"/>
</dbReference>
<dbReference type="GO" id="GO:0046872">
    <property type="term" value="F:metal ion binding"/>
    <property type="evidence" value="ECO:0007669"/>
    <property type="project" value="UniProtKB-KW"/>
</dbReference>
<evidence type="ECO:0000256" key="4">
    <source>
        <dbReference type="ARBA" id="ARBA00012272"/>
    </source>
</evidence>
<feature type="compositionally biased region" description="Low complexity" evidence="10">
    <location>
        <begin position="66"/>
        <end position="113"/>
    </location>
</feature>
<dbReference type="Gene3D" id="2.160.20.10">
    <property type="entry name" value="Single-stranded right-handed beta-helix, Pectin lyase-like"/>
    <property type="match status" value="1"/>
</dbReference>
<accession>A0A0C3AY98</accession>
<dbReference type="OrthoDB" id="1637350at2759"/>
<dbReference type="PANTHER" id="PTHR31683:SF18">
    <property type="entry name" value="PECTATE LYASE 21-RELATED"/>
    <property type="match status" value="1"/>
</dbReference>
<comment type="similarity">
    <text evidence="3 9">Belongs to the polysaccharide lyase 1 family.</text>
</comment>
<proteinExistence type="inferred from homology"/>
<dbReference type="InterPro" id="IPR012334">
    <property type="entry name" value="Pectin_lyas_fold"/>
</dbReference>
<dbReference type="STRING" id="933852.A0A0C3AY98"/>
<dbReference type="PROSITE" id="PS51164">
    <property type="entry name" value="CBM1_2"/>
    <property type="match status" value="1"/>
</dbReference>
<name>A0A0C3AY98_SERVB</name>
<reference evidence="13 14" key="1">
    <citation type="submission" date="2014-04" db="EMBL/GenBank/DDBJ databases">
        <authorList>
            <consortium name="DOE Joint Genome Institute"/>
            <person name="Kuo A."/>
            <person name="Zuccaro A."/>
            <person name="Kohler A."/>
            <person name="Nagy L.G."/>
            <person name="Floudas D."/>
            <person name="Copeland A."/>
            <person name="Barry K.W."/>
            <person name="Cichocki N."/>
            <person name="Veneault-Fourrey C."/>
            <person name="LaButti K."/>
            <person name="Lindquist E.A."/>
            <person name="Lipzen A."/>
            <person name="Lundell T."/>
            <person name="Morin E."/>
            <person name="Murat C."/>
            <person name="Sun H."/>
            <person name="Tunlid A."/>
            <person name="Henrissat B."/>
            <person name="Grigoriev I.V."/>
            <person name="Hibbett D.S."/>
            <person name="Martin F."/>
            <person name="Nordberg H.P."/>
            <person name="Cantor M.N."/>
            <person name="Hua S.X."/>
        </authorList>
    </citation>
    <scope>NUCLEOTIDE SEQUENCE [LARGE SCALE GENOMIC DNA]</scope>
    <source>
        <strain evidence="13 14">MAFF 305830</strain>
    </source>
</reference>
<feature type="region of interest" description="Disordered" evidence="10">
    <location>
        <begin position="66"/>
        <end position="114"/>
    </location>
</feature>
<evidence type="ECO:0000256" key="5">
    <source>
        <dbReference type="ARBA" id="ARBA00022525"/>
    </source>
</evidence>
<keyword evidence="8 9" id="KW-0456">Lyase</keyword>
<evidence type="ECO:0000256" key="8">
    <source>
        <dbReference type="ARBA" id="ARBA00023239"/>
    </source>
</evidence>
<evidence type="ECO:0000256" key="7">
    <source>
        <dbReference type="ARBA" id="ARBA00022729"/>
    </source>
</evidence>
<keyword evidence="6" id="KW-0479">Metal-binding</keyword>
<dbReference type="InterPro" id="IPR045032">
    <property type="entry name" value="PEL"/>
</dbReference>
<dbReference type="InterPro" id="IPR035971">
    <property type="entry name" value="CBD_sf"/>
</dbReference>
<feature type="chain" id="PRO_5002172438" description="pectate lyase" evidence="11">
    <location>
        <begin position="21"/>
        <end position="405"/>
    </location>
</feature>
<feature type="signal peptide" evidence="11">
    <location>
        <begin position="1"/>
        <end position="20"/>
    </location>
</feature>
<gene>
    <name evidence="13" type="ORF">M408DRAFT_225648</name>
</gene>
<feature type="domain" description="CBM1" evidence="12">
    <location>
        <begin position="20"/>
        <end position="56"/>
    </location>
</feature>
<evidence type="ECO:0000256" key="11">
    <source>
        <dbReference type="SAM" id="SignalP"/>
    </source>
</evidence>
<dbReference type="Pfam" id="PF00544">
    <property type="entry name" value="Pectate_lyase_4"/>
    <property type="match status" value="1"/>
</dbReference>
<dbReference type="SUPFAM" id="SSF57180">
    <property type="entry name" value="Cellulose-binding domain"/>
    <property type="match status" value="1"/>
</dbReference>
<evidence type="ECO:0000256" key="1">
    <source>
        <dbReference type="ARBA" id="ARBA00000695"/>
    </source>
</evidence>
<evidence type="ECO:0000256" key="9">
    <source>
        <dbReference type="RuleBase" id="RU361173"/>
    </source>
</evidence>
<dbReference type="GO" id="GO:0005576">
    <property type="term" value="C:extracellular region"/>
    <property type="evidence" value="ECO:0007669"/>
    <property type="project" value="UniProtKB-SubCell"/>
</dbReference>
<dbReference type="SMART" id="SM00656">
    <property type="entry name" value="Amb_all"/>
    <property type="match status" value="1"/>
</dbReference>
<evidence type="ECO:0000313" key="13">
    <source>
        <dbReference type="EMBL" id="KIM24974.1"/>
    </source>
</evidence>
<sequence>MKLLAAALTVALMAFSKVQAAVPAYGQCGGLSYTGETTCVSGYTCVYSNDWYSQCVPGTAAVTTSTTKTSTSSTKTSSSSTKTSTSSTKTSTSTTKTSTSSTKTSTSTSSGSTAVSTDMVGYAAKGGTTGGAGGATTRVSTLAALTSAVAGDSPKIVVLTASLSGAVVIKIGSNTSLYGATPGITLTGIGLRIIGVSNVIVRNIKIAKVLADTGDAIGIQEASKVWIDHCDLSSDMDHDKDYYDGLCDITHGSTYVTVSWTYLHDHWKSMLIGHSDSNGSEDAALTVTIHHNYWKNLNSRGPSFRFGTGHVYNNYYENMNDGINTRDGAQLLVENNVWGGTCGDALYSTDAGYAVANGNDFGTCSSGNTALAGTLTSVPYSYSLTSTSSVKSLITANAGAILNLP</sequence>
<keyword evidence="14" id="KW-1185">Reference proteome</keyword>
<dbReference type="InterPro" id="IPR000254">
    <property type="entry name" value="CBD"/>
</dbReference>
<dbReference type="PANTHER" id="PTHR31683">
    <property type="entry name" value="PECTATE LYASE 18-RELATED"/>
    <property type="match status" value="1"/>
</dbReference>
<dbReference type="SMART" id="SM00236">
    <property type="entry name" value="fCBD"/>
    <property type="match status" value="1"/>
</dbReference>
<dbReference type="GO" id="GO:0000272">
    <property type="term" value="P:polysaccharide catabolic process"/>
    <property type="evidence" value="ECO:0007669"/>
    <property type="project" value="UniProtKB-KW"/>
</dbReference>
<dbReference type="SUPFAM" id="SSF51126">
    <property type="entry name" value="Pectin lyase-like"/>
    <property type="match status" value="1"/>
</dbReference>
<dbReference type="FunFam" id="2.160.20.10:FF:000036">
    <property type="entry name" value="Pectate lyase A"/>
    <property type="match status" value="1"/>
</dbReference>
<dbReference type="EMBL" id="KN824318">
    <property type="protein sequence ID" value="KIM24974.1"/>
    <property type="molecule type" value="Genomic_DNA"/>
</dbReference>
<keyword evidence="9" id="KW-0624">Polysaccharide degradation</keyword>
<dbReference type="InterPro" id="IPR011050">
    <property type="entry name" value="Pectin_lyase_fold/virulence"/>
</dbReference>
<evidence type="ECO:0000256" key="6">
    <source>
        <dbReference type="ARBA" id="ARBA00022723"/>
    </source>
</evidence>
<evidence type="ECO:0000256" key="2">
    <source>
        <dbReference type="ARBA" id="ARBA00004613"/>
    </source>
</evidence>
<comment type="subcellular location">
    <subcellularLocation>
        <location evidence="2 9">Secreted</location>
    </subcellularLocation>
</comment>
<keyword evidence="5 9" id="KW-0964">Secreted</keyword>
<comment type="catalytic activity">
    <reaction evidence="1">
        <text>Eliminative cleavage of (1-&gt;4)-alpha-D-galacturonan to give oligosaccharides with 4-deoxy-alpha-D-galact-4-enuronosyl groups at their non-reducing ends.</text>
        <dbReference type="EC" id="4.2.2.2"/>
    </reaction>
</comment>
<organism evidence="13 14">
    <name type="scientific">Serendipita vermifera MAFF 305830</name>
    <dbReference type="NCBI Taxonomy" id="933852"/>
    <lineage>
        <taxon>Eukaryota</taxon>
        <taxon>Fungi</taxon>
        <taxon>Dikarya</taxon>
        <taxon>Basidiomycota</taxon>
        <taxon>Agaricomycotina</taxon>
        <taxon>Agaricomycetes</taxon>
        <taxon>Sebacinales</taxon>
        <taxon>Serendipitaceae</taxon>
        <taxon>Serendipita</taxon>
    </lineage>
</organism>
<dbReference type="GO" id="GO:0030248">
    <property type="term" value="F:cellulose binding"/>
    <property type="evidence" value="ECO:0007669"/>
    <property type="project" value="InterPro"/>
</dbReference>
<dbReference type="EC" id="4.2.2.2" evidence="4"/>
<dbReference type="GO" id="GO:0030570">
    <property type="term" value="F:pectate lyase activity"/>
    <property type="evidence" value="ECO:0007669"/>
    <property type="project" value="UniProtKB-EC"/>
</dbReference>
<dbReference type="HOGENOM" id="CLU_021894_1_0_1"/>
<dbReference type="Proteomes" id="UP000054097">
    <property type="component" value="Unassembled WGS sequence"/>
</dbReference>
<evidence type="ECO:0000256" key="10">
    <source>
        <dbReference type="SAM" id="MobiDB-lite"/>
    </source>
</evidence>
<reference evidence="14" key="2">
    <citation type="submission" date="2015-01" db="EMBL/GenBank/DDBJ databases">
        <title>Evolutionary Origins and Diversification of the Mycorrhizal Mutualists.</title>
        <authorList>
            <consortium name="DOE Joint Genome Institute"/>
            <consortium name="Mycorrhizal Genomics Consortium"/>
            <person name="Kohler A."/>
            <person name="Kuo A."/>
            <person name="Nagy L.G."/>
            <person name="Floudas D."/>
            <person name="Copeland A."/>
            <person name="Barry K.W."/>
            <person name="Cichocki N."/>
            <person name="Veneault-Fourrey C."/>
            <person name="LaButti K."/>
            <person name="Lindquist E.A."/>
            <person name="Lipzen A."/>
            <person name="Lundell T."/>
            <person name="Morin E."/>
            <person name="Murat C."/>
            <person name="Riley R."/>
            <person name="Ohm R."/>
            <person name="Sun H."/>
            <person name="Tunlid A."/>
            <person name="Henrissat B."/>
            <person name="Grigoriev I.V."/>
            <person name="Hibbett D.S."/>
            <person name="Martin F."/>
        </authorList>
    </citation>
    <scope>NUCLEOTIDE SEQUENCE [LARGE SCALE GENOMIC DNA]</scope>
    <source>
        <strain evidence="14">MAFF 305830</strain>
    </source>
</reference>
<evidence type="ECO:0000256" key="3">
    <source>
        <dbReference type="ARBA" id="ARBA00010980"/>
    </source>
</evidence>
<keyword evidence="9" id="KW-0119">Carbohydrate metabolism</keyword>